<dbReference type="Pfam" id="PF00072">
    <property type="entry name" value="Response_reg"/>
    <property type="match status" value="1"/>
</dbReference>
<feature type="compositionally biased region" description="Basic and acidic residues" evidence="7">
    <location>
        <begin position="400"/>
        <end position="419"/>
    </location>
</feature>
<dbReference type="FunFam" id="3.40.50.2300:FF:000158">
    <property type="entry name" value="Sensor histidine kinase/response regulator"/>
    <property type="match status" value="1"/>
</dbReference>
<dbReference type="SUPFAM" id="SSF52172">
    <property type="entry name" value="CheY-like"/>
    <property type="match status" value="1"/>
</dbReference>
<feature type="modified residue" description="4-aspartylphosphate" evidence="6">
    <location>
        <position position="1853"/>
    </location>
</feature>
<feature type="compositionally biased region" description="Polar residues" evidence="7">
    <location>
        <begin position="133"/>
        <end position="142"/>
    </location>
</feature>
<proteinExistence type="predicted"/>
<reference evidence="10 11" key="1">
    <citation type="submission" date="2017-10" db="EMBL/GenBank/DDBJ databases">
        <title>Comparative genomics in systemic dimorphic fungi from Ajellomycetaceae.</title>
        <authorList>
            <person name="Munoz J.F."/>
            <person name="Mcewen J.G."/>
            <person name="Clay O.K."/>
            <person name="Cuomo C.A."/>
        </authorList>
    </citation>
    <scope>NUCLEOTIDE SEQUENCE [LARGE SCALE GENOMIC DNA]</scope>
    <source>
        <strain evidence="10 11">UAMH7299</strain>
    </source>
</reference>
<dbReference type="Pfam" id="PF00512">
    <property type="entry name" value="HisKA"/>
    <property type="match status" value="1"/>
</dbReference>
<protein>
    <recommendedName>
        <fullName evidence="2">histidine kinase</fullName>
        <ecNumber evidence="2">2.7.13.3</ecNumber>
    </recommendedName>
</protein>
<feature type="compositionally biased region" description="Polar residues" evidence="7">
    <location>
        <begin position="1532"/>
        <end position="1541"/>
    </location>
</feature>
<feature type="compositionally biased region" description="Basic and acidic residues" evidence="7">
    <location>
        <begin position="578"/>
        <end position="596"/>
    </location>
</feature>
<keyword evidence="5" id="KW-0418">Kinase</keyword>
<name>A0A2B7WU43_POLH7</name>
<dbReference type="InterPro" id="IPR011006">
    <property type="entry name" value="CheY-like_superfamily"/>
</dbReference>
<evidence type="ECO:0000256" key="7">
    <source>
        <dbReference type="SAM" id="MobiDB-lite"/>
    </source>
</evidence>
<evidence type="ECO:0000256" key="4">
    <source>
        <dbReference type="ARBA" id="ARBA00022679"/>
    </source>
</evidence>
<feature type="compositionally biased region" description="Polar residues" evidence="7">
    <location>
        <begin position="553"/>
        <end position="565"/>
    </location>
</feature>
<dbReference type="PANTHER" id="PTHR43047">
    <property type="entry name" value="TWO-COMPONENT HISTIDINE PROTEIN KINASE"/>
    <property type="match status" value="1"/>
</dbReference>
<dbReference type="Gene3D" id="3.30.450.20">
    <property type="entry name" value="PAS domain"/>
    <property type="match status" value="2"/>
</dbReference>
<dbReference type="CDD" id="cd00130">
    <property type="entry name" value="PAS"/>
    <property type="match status" value="1"/>
</dbReference>
<dbReference type="EC" id="2.7.13.3" evidence="2"/>
<dbReference type="CDD" id="cd16922">
    <property type="entry name" value="HATPase_EvgS-ArcB-TorS-like"/>
    <property type="match status" value="1"/>
</dbReference>
<feature type="domain" description="Response regulatory" evidence="9">
    <location>
        <begin position="1801"/>
        <end position="1923"/>
    </location>
</feature>
<dbReference type="SUPFAM" id="SSF55874">
    <property type="entry name" value="ATPase domain of HSP90 chaperone/DNA topoisomerase II/histidine kinase"/>
    <property type="match status" value="1"/>
</dbReference>
<keyword evidence="3 6" id="KW-0597">Phosphoprotein</keyword>
<feature type="compositionally biased region" description="Basic residues" evidence="7">
    <location>
        <begin position="24"/>
        <end position="37"/>
    </location>
</feature>
<dbReference type="CDD" id="cd00082">
    <property type="entry name" value="HisKA"/>
    <property type="match status" value="1"/>
</dbReference>
<dbReference type="SUPFAM" id="SSF47384">
    <property type="entry name" value="Homodimeric domain of signal transducing histidine kinase"/>
    <property type="match status" value="1"/>
</dbReference>
<feature type="region of interest" description="Disordered" evidence="7">
    <location>
        <begin position="851"/>
        <end position="928"/>
    </location>
</feature>
<dbReference type="Gene3D" id="3.30.565.10">
    <property type="entry name" value="Histidine kinase-like ATPase, C-terminal domain"/>
    <property type="match status" value="1"/>
</dbReference>
<dbReference type="InterPro" id="IPR004358">
    <property type="entry name" value="Sig_transdc_His_kin-like_C"/>
</dbReference>
<dbReference type="PRINTS" id="PR00344">
    <property type="entry name" value="BCTRLSENSOR"/>
</dbReference>
<sequence length="1939" mass="212654">MRTPPLPSSAKAPSTTTTTSTSSHRSRRRSSRSHHSPSIHEGHDSSPSSMQQRDASGGDSPDDNVVARDTVHSATGSPAPSITRSPNDERPSAGHSHRHSTHTLEELRRRMEETIISQQAQTMRRERNPDAATPSSPQSTRTPLAFQRHGGNFRSTPSSPSAIPIPPSPLSIRLGGGRTDSSSSSRTIKSPRIADSADHSAYPFPSTVSQRLHFDHRQGSSSASPSSEGGPAAAPATADPPIQPTKLRTRTTSAMPSTKDAFLPPQTTVVPDDPTYPCPNLYDIALALNVDPGLDAWWSNVAQILQTHYGMERATLAVPGDATDLENVPWGQKATYCIHGYEPATVSPLKRSPPNQKKVTASPLRVVTGTSGLKETVRPRVPTAKRPPLIARHSFAGFGKGEDNGTKEAVLQRRPEGLLRTKSTHSSTKRSPPDAMIKSENDASVLPNQVPLTPHPGPDNHEEYSPPRSPSAAVFPVPRALDVEADPLIKRTGVVKLFGRTKPAILTREYIHDPMSSAAYVSSASQGLDDANQPTPDNEPVPQSSAPGFPPVNQGSEGSPITAPQSIPETFRLSQQGHVDDGSASKLARSYEEYEQHPPSPWSQSPAPSPAPRSHPEQNPFFNPKIDEEAFASSPPMHDYSQSQPLQAIGVDRSKTVIHIPLLHSTSSKLVDSNTLQFPVAIISILTSIVPYPSNLRQSLALLLPHLTTSFCLAQHYSQLEKQISVSCQQHYGSFLGLGGTFSEASSGIELLAGLGNHVNYPLGEDERISGRSGVSSPLPPASAARSNSAISSVGTPGLELGGFTGTRNEFYFTPGPMSRHASETSDSYFNMKQSVMSLGQQRLRQGKAIPNQSGSTMRSPPPVEHKDNSLESDDGIVGDSRSASIPPAPERSITISSATGSPPGSSRHPSSTSITTQLHRESPPRPFPDTIAQLMLNSVPLHLFLAKTHTGEVVWTNDKFDAYRGNLPQDRRVRDPWQNVHPDERENLQKAWMEAFKTGSQFSKRVRVKSSDDDEYKWFIFLTNPLFSQTGSVLYWIGSFLDVHKQHIKEREAAQERETFATEAKFRALANSIPQVVFEAAEYRGLISANEQWHLYTGQSLEDAQNFGFAKHIHRDDLEKCGILLPPQSVPESENPVEFGRILAGLPKEFTSESSGPQPRPARPIRSLTVNDINRPFQKGVTNVLQALVERKVVTIQKDENGRDSYTTEIRFRSKGGDFRWHLVRLVKVETPDFGNGEASWYGTCTDINDRKLLERELNTAMHKLNKEMESKTKFFSNMSHEIRTPLNGILGTIPFILDTQLDNDQRRMLDTIQNSSTNLRELVDNILDVSKVEAGKMNMVQQWFHVRSVLEDAIDTIASRAIDKGLELNYSVEAEVPAMVIGDRFRIRQILINLMGNAVKFTSHGEIYTRCSILDDPSVPLGPSELLLNFEVVDTGKGFSTTDAQRLMQRFSQIESNNSQEHSGSGLGLFLSKQLVEMHSGRLTPTSKEGQGAKFSFFVKVKAPSATPEAHASQDGVGEGDHVLTASQVIGDSPSSNLESGPLSSPIASVSSSQYNIPDASVASSRSSTHPTPGSSAPASGKVMGGDAPHAEQPLLEVPPQTSPRTSIPLSTSSTQPVETKAVPGTFAHPKTYSVLIICPFDYARESVKHHIEQVIPHEVPSNVTSILDVDDWKDMMISKDCPVFTHVVLNIPDDNEVMEVMQYVLQADVQVAPALVIVSDLYQKRAISQRSKEIQATGRKIFIVPKPVKPSAFSKIFDPDNKRDLSKDRNQDMAREVNNNFKTMAKIVKEVLGNKGYRILLVEDDETNRMVMLKYLEKVRIVSETAANGQECVDMVCSKVPGYYSLIICDIQMPVKNGYETCREIRAWESKNHFPQIPIMALSANAMMDQIDDASRAGFNDYLTKPIKHNELGKMMMELLDTSAPQTLLKDRTSAR</sequence>
<dbReference type="InterPro" id="IPR036097">
    <property type="entry name" value="HisK_dim/P_sf"/>
</dbReference>
<dbReference type="InterPro" id="IPR013655">
    <property type="entry name" value="PAS_fold_3"/>
</dbReference>
<dbReference type="STRING" id="1447883.A0A2B7WU43"/>
<dbReference type="InterPro" id="IPR005467">
    <property type="entry name" value="His_kinase_dom"/>
</dbReference>
<dbReference type="SMART" id="SM00387">
    <property type="entry name" value="HATPase_c"/>
    <property type="match status" value="1"/>
</dbReference>
<dbReference type="InterPro" id="IPR003661">
    <property type="entry name" value="HisK_dim/P_dom"/>
</dbReference>
<organism evidence="10 11">
    <name type="scientific">Polytolypa hystricis (strain UAMH7299)</name>
    <dbReference type="NCBI Taxonomy" id="1447883"/>
    <lineage>
        <taxon>Eukaryota</taxon>
        <taxon>Fungi</taxon>
        <taxon>Dikarya</taxon>
        <taxon>Ascomycota</taxon>
        <taxon>Pezizomycotina</taxon>
        <taxon>Eurotiomycetes</taxon>
        <taxon>Eurotiomycetidae</taxon>
        <taxon>Onygenales</taxon>
        <taxon>Onygenales incertae sedis</taxon>
        <taxon>Polytolypa</taxon>
    </lineage>
</organism>
<feature type="region of interest" description="Disordered" evidence="7">
    <location>
        <begin position="577"/>
        <end position="623"/>
    </location>
</feature>
<dbReference type="OrthoDB" id="303614at2759"/>
<dbReference type="Pfam" id="PF02518">
    <property type="entry name" value="HATPase_c"/>
    <property type="match status" value="1"/>
</dbReference>
<evidence type="ECO:0000256" key="6">
    <source>
        <dbReference type="PROSITE-ProRule" id="PRU00169"/>
    </source>
</evidence>
<evidence type="ECO:0000256" key="2">
    <source>
        <dbReference type="ARBA" id="ARBA00012438"/>
    </source>
</evidence>
<dbReference type="InterPro" id="IPR003594">
    <property type="entry name" value="HATPase_dom"/>
</dbReference>
<dbReference type="SMART" id="SM00388">
    <property type="entry name" value="HisKA"/>
    <property type="match status" value="1"/>
</dbReference>
<dbReference type="EMBL" id="PDNA01000259">
    <property type="protein sequence ID" value="PGH00067.1"/>
    <property type="molecule type" value="Genomic_DNA"/>
</dbReference>
<keyword evidence="11" id="KW-1185">Reference proteome</keyword>
<feature type="compositionally biased region" description="Basic and acidic residues" evidence="7">
    <location>
        <begin position="102"/>
        <end position="113"/>
    </location>
</feature>
<dbReference type="CDD" id="cd17546">
    <property type="entry name" value="REC_hyHK_CKI1_RcsC-like"/>
    <property type="match status" value="1"/>
</dbReference>
<feature type="region of interest" description="Disordered" evidence="7">
    <location>
        <begin position="395"/>
        <end position="473"/>
    </location>
</feature>
<dbReference type="Gene3D" id="1.10.287.130">
    <property type="match status" value="1"/>
</dbReference>
<feature type="region of interest" description="Disordered" evidence="7">
    <location>
        <begin position="770"/>
        <end position="801"/>
    </location>
</feature>
<dbReference type="Proteomes" id="UP000224634">
    <property type="component" value="Unassembled WGS sequence"/>
</dbReference>
<dbReference type="InterPro" id="IPR036890">
    <property type="entry name" value="HATPase_C_sf"/>
</dbReference>
<keyword evidence="4" id="KW-0808">Transferase</keyword>
<feature type="compositionally biased region" description="Low complexity" evidence="7">
    <location>
        <begin position="1542"/>
        <end position="1555"/>
    </location>
</feature>
<evidence type="ECO:0000313" key="10">
    <source>
        <dbReference type="EMBL" id="PGH00067.1"/>
    </source>
</evidence>
<feature type="compositionally biased region" description="Polar residues" evidence="7">
    <location>
        <begin position="521"/>
        <end position="546"/>
    </location>
</feature>
<dbReference type="SMART" id="SM00086">
    <property type="entry name" value="PAC"/>
    <property type="match status" value="2"/>
</dbReference>
<evidence type="ECO:0000256" key="3">
    <source>
        <dbReference type="ARBA" id="ARBA00022553"/>
    </source>
</evidence>
<feature type="compositionally biased region" description="Polar residues" evidence="7">
    <location>
        <begin position="72"/>
        <end position="85"/>
    </location>
</feature>
<evidence type="ECO:0000256" key="5">
    <source>
        <dbReference type="ARBA" id="ARBA00022777"/>
    </source>
</evidence>
<dbReference type="InterPro" id="IPR035965">
    <property type="entry name" value="PAS-like_dom_sf"/>
</dbReference>
<dbReference type="PROSITE" id="PS50110">
    <property type="entry name" value="RESPONSE_REGULATORY"/>
    <property type="match status" value="1"/>
</dbReference>
<dbReference type="GO" id="GO:0009927">
    <property type="term" value="F:histidine phosphotransfer kinase activity"/>
    <property type="evidence" value="ECO:0007669"/>
    <property type="project" value="TreeGrafter"/>
</dbReference>
<feature type="region of interest" description="Disordered" evidence="7">
    <location>
        <begin position="521"/>
        <end position="565"/>
    </location>
</feature>
<evidence type="ECO:0000256" key="1">
    <source>
        <dbReference type="ARBA" id="ARBA00000085"/>
    </source>
</evidence>
<accession>A0A2B7WU43</accession>
<feature type="region of interest" description="Disordered" evidence="7">
    <location>
        <begin position="1532"/>
        <end position="1619"/>
    </location>
</feature>
<feature type="domain" description="Histidine kinase" evidence="8">
    <location>
        <begin position="1279"/>
        <end position="1505"/>
    </location>
</feature>
<feature type="compositionally biased region" description="Polar residues" evidence="7">
    <location>
        <begin position="45"/>
        <end position="54"/>
    </location>
</feature>
<feature type="compositionally biased region" description="Polar residues" evidence="7">
    <location>
        <begin position="1564"/>
        <end position="1580"/>
    </location>
</feature>
<evidence type="ECO:0000259" key="9">
    <source>
        <dbReference type="PROSITE" id="PS50110"/>
    </source>
</evidence>
<feature type="compositionally biased region" description="Low complexity" evidence="7">
    <location>
        <begin position="219"/>
        <end position="240"/>
    </location>
</feature>
<dbReference type="Pfam" id="PF08447">
    <property type="entry name" value="PAS_3"/>
    <property type="match status" value="1"/>
</dbReference>
<dbReference type="FunFam" id="3.30.565.10:FF:000010">
    <property type="entry name" value="Sensor histidine kinase RcsC"/>
    <property type="match status" value="1"/>
</dbReference>
<dbReference type="Gene3D" id="3.40.50.2300">
    <property type="match status" value="1"/>
</dbReference>
<dbReference type="InterPro" id="IPR001610">
    <property type="entry name" value="PAC"/>
</dbReference>
<feature type="region of interest" description="Disordered" evidence="7">
    <location>
        <begin position="1"/>
        <end position="266"/>
    </location>
</feature>
<dbReference type="InterPro" id="IPR000014">
    <property type="entry name" value="PAS"/>
</dbReference>
<comment type="catalytic activity">
    <reaction evidence="1">
        <text>ATP + protein L-histidine = ADP + protein N-phospho-L-histidine.</text>
        <dbReference type="EC" id="2.7.13.3"/>
    </reaction>
</comment>
<dbReference type="GO" id="GO:0005886">
    <property type="term" value="C:plasma membrane"/>
    <property type="evidence" value="ECO:0007669"/>
    <property type="project" value="TreeGrafter"/>
</dbReference>
<feature type="compositionally biased region" description="Low complexity" evidence="7">
    <location>
        <begin position="420"/>
        <end position="430"/>
    </location>
</feature>
<feature type="compositionally biased region" description="Low complexity" evidence="7">
    <location>
        <begin position="773"/>
        <end position="793"/>
    </location>
</feature>
<evidence type="ECO:0000313" key="11">
    <source>
        <dbReference type="Proteomes" id="UP000224634"/>
    </source>
</evidence>
<dbReference type="PROSITE" id="PS50109">
    <property type="entry name" value="HIS_KIN"/>
    <property type="match status" value="1"/>
</dbReference>
<dbReference type="SUPFAM" id="SSF55785">
    <property type="entry name" value="PYP-like sensor domain (PAS domain)"/>
    <property type="match status" value="2"/>
</dbReference>
<feature type="compositionally biased region" description="Low complexity" evidence="7">
    <location>
        <begin position="900"/>
        <end position="917"/>
    </location>
</feature>
<feature type="compositionally biased region" description="Low complexity" evidence="7">
    <location>
        <begin position="8"/>
        <end position="23"/>
    </location>
</feature>
<dbReference type="InterPro" id="IPR001789">
    <property type="entry name" value="Sig_transdc_resp-reg_receiver"/>
</dbReference>
<evidence type="ECO:0000259" key="8">
    <source>
        <dbReference type="PROSITE" id="PS50109"/>
    </source>
</evidence>
<dbReference type="SMART" id="SM00448">
    <property type="entry name" value="REC"/>
    <property type="match status" value="1"/>
</dbReference>
<dbReference type="SMART" id="SM00091">
    <property type="entry name" value="PAS"/>
    <property type="match status" value="2"/>
</dbReference>
<dbReference type="GO" id="GO:0000155">
    <property type="term" value="F:phosphorelay sensor kinase activity"/>
    <property type="evidence" value="ECO:0007669"/>
    <property type="project" value="InterPro"/>
</dbReference>
<feature type="compositionally biased region" description="Polar residues" evidence="7">
    <location>
        <begin position="1605"/>
        <end position="1619"/>
    </location>
</feature>
<dbReference type="PANTHER" id="PTHR43047:SF74">
    <property type="entry name" value="HISTIDINE KINASE-RELATED"/>
    <property type="match status" value="1"/>
</dbReference>
<comment type="caution">
    <text evidence="10">The sequence shown here is derived from an EMBL/GenBank/DDBJ whole genome shotgun (WGS) entry which is preliminary data.</text>
</comment>
<gene>
    <name evidence="10" type="ORF">AJ80_09228</name>
</gene>